<name>A0AC61N3J5_9FIRM</name>
<organism evidence="1 2">
    <name type="scientific">Aristaeella hokkaidonensis</name>
    <dbReference type="NCBI Taxonomy" id="3046382"/>
    <lineage>
        <taxon>Bacteria</taxon>
        <taxon>Bacillati</taxon>
        <taxon>Bacillota</taxon>
        <taxon>Clostridia</taxon>
        <taxon>Eubacteriales</taxon>
        <taxon>Aristaeellaceae</taxon>
        <taxon>Aristaeella</taxon>
    </lineage>
</organism>
<keyword evidence="2" id="KW-1185">Reference proteome</keyword>
<dbReference type="Proteomes" id="UP000682782">
    <property type="component" value="Chromosome"/>
</dbReference>
<gene>
    <name evidence="1" type="ORF">JYE49_08620</name>
</gene>
<accession>A0AC61N3J5</accession>
<sequence>MQEMTYGVLQRTPSLVSLSTIAMATDFQYECPSGMYSLLCAVTGSCTLIAADRKIRLVGSRMAFLSGSLCYQMKDASPDLSVTRLDFSTGSGGNCGYGLNQLERVYPRVRNLMEGHGICVEFEDSRTVVLSSLRNMLSFSSFPPEQRDLQTTLTLCAILAGISAALDEESSRGRNYSPRIRKVLEYIEENYMFCISTEDIAEVAGVHVGHLHRIFPDETGMRIGEYLTHLRIEKAKSLLMHTDIPNSSIATRIGISSQQYFCRMFKKETGMSPQEYRKSYALTCHYDPAFYPAPINGSDPETGGEEA</sequence>
<protein>
    <submittedName>
        <fullName evidence="1">Helix-turn-helix transcriptional regulator</fullName>
    </submittedName>
</protein>
<proteinExistence type="predicted"/>
<dbReference type="EMBL" id="CP068393">
    <property type="protein sequence ID" value="QUC65941.1"/>
    <property type="molecule type" value="Genomic_DNA"/>
</dbReference>
<evidence type="ECO:0000313" key="2">
    <source>
        <dbReference type="Proteomes" id="UP000682782"/>
    </source>
</evidence>
<evidence type="ECO:0000313" key="1">
    <source>
        <dbReference type="EMBL" id="QUC65941.1"/>
    </source>
</evidence>
<reference evidence="1" key="1">
    <citation type="submission" date="2021-01" db="EMBL/GenBank/DDBJ databases">
        <title>Complete genome sequence of Clostridiales bacterium R-7.</title>
        <authorList>
            <person name="Mahoney-Kurpe S.C."/>
            <person name="Palevich N."/>
            <person name="Koike S."/>
            <person name="Moon C.D."/>
            <person name="Attwood G.T."/>
        </authorList>
    </citation>
    <scope>NUCLEOTIDE SEQUENCE</scope>
    <source>
        <strain evidence="1">R-7</strain>
    </source>
</reference>